<comment type="caution">
    <text evidence="1">The sequence shown here is derived from an EMBL/GenBank/DDBJ whole genome shotgun (WGS) entry which is preliminary data.</text>
</comment>
<organism evidence="1 2">
    <name type="scientific">Exocentrus adspersus</name>
    <dbReference type="NCBI Taxonomy" id="1586481"/>
    <lineage>
        <taxon>Eukaryota</taxon>
        <taxon>Metazoa</taxon>
        <taxon>Ecdysozoa</taxon>
        <taxon>Arthropoda</taxon>
        <taxon>Hexapoda</taxon>
        <taxon>Insecta</taxon>
        <taxon>Pterygota</taxon>
        <taxon>Neoptera</taxon>
        <taxon>Endopterygota</taxon>
        <taxon>Coleoptera</taxon>
        <taxon>Polyphaga</taxon>
        <taxon>Cucujiformia</taxon>
        <taxon>Chrysomeloidea</taxon>
        <taxon>Cerambycidae</taxon>
        <taxon>Lamiinae</taxon>
        <taxon>Acanthocinini</taxon>
        <taxon>Exocentrus</taxon>
    </lineage>
</organism>
<evidence type="ECO:0000313" key="1">
    <source>
        <dbReference type="EMBL" id="KAJ8909726.1"/>
    </source>
</evidence>
<gene>
    <name evidence="1" type="ORF">NQ315_014377</name>
</gene>
<sequence length="149" mass="17492">MDQMDVDLDAEAAYAALLPQKSKGRYERSFKDLKVWCRRMAGDETVTENCMLAYVVEKSKTLKSPASLWSEYSMLKSMLSIEDNVDISKFLKLKAFLKRKNDDYKPKKFKVFTREDMETFLKEADDRSFLLMKVAMIVGAWRISRTWEM</sequence>
<dbReference type="Proteomes" id="UP001159042">
    <property type="component" value="Unassembled WGS sequence"/>
</dbReference>
<keyword evidence="2" id="KW-1185">Reference proteome</keyword>
<dbReference type="AlphaFoldDB" id="A0AAV8V6D1"/>
<evidence type="ECO:0000313" key="2">
    <source>
        <dbReference type="Proteomes" id="UP001159042"/>
    </source>
</evidence>
<proteinExistence type="predicted"/>
<protein>
    <submittedName>
        <fullName evidence="1">Uncharacterized protein</fullName>
    </submittedName>
</protein>
<accession>A0AAV8V6D1</accession>
<dbReference type="EMBL" id="JANEYG010000429">
    <property type="protein sequence ID" value="KAJ8909726.1"/>
    <property type="molecule type" value="Genomic_DNA"/>
</dbReference>
<reference evidence="1 2" key="1">
    <citation type="journal article" date="2023" name="Insect Mol. Biol.">
        <title>Genome sequencing provides insights into the evolution of gene families encoding plant cell wall-degrading enzymes in longhorned beetles.</title>
        <authorList>
            <person name="Shin N.R."/>
            <person name="Okamura Y."/>
            <person name="Kirsch R."/>
            <person name="Pauchet Y."/>
        </authorList>
    </citation>
    <scope>NUCLEOTIDE SEQUENCE [LARGE SCALE GENOMIC DNA]</scope>
    <source>
        <strain evidence="1">EAD_L_NR</strain>
    </source>
</reference>
<name>A0AAV8V6D1_9CUCU</name>